<dbReference type="Proteomes" id="UP000306740">
    <property type="component" value="Unassembled WGS sequence"/>
</dbReference>
<accession>A0A5C4LS44</accession>
<sequence length="105" mass="12729">MPNKQELRSWGPEHELWLGSYPEARRSDSADHELPHWQPGLRDERLSHLPMRLRHAERAQRTSSDREPCYARQELMQWGMHFLAFRKPLGQRVAVPQRKYQRLYR</sequence>
<proteinExistence type="predicted"/>
<protein>
    <submittedName>
        <fullName evidence="1">Uncharacterized protein</fullName>
    </submittedName>
</protein>
<reference evidence="1 2" key="1">
    <citation type="submission" date="2019-05" db="EMBL/GenBank/DDBJ databases">
        <title>Mumia sp. nov., isolated from the intestinal contents of plateau pika (Ochotona curzoniae) in the Qinghai-Tibet plateau of China.</title>
        <authorList>
            <person name="Tian Z."/>
        </authorList>
    </citation>
    <scope>NUCLEOTIDE SEQUENCE [LARGE SCALE GENOMIC DNA]</scope>
    <source>
        <strain evidence="2">527</strain>
    </source>
</reference>
<dbReference type="EMBL" id="VDFR01000285">
    <property type="protein sequence ID" value="TNC21771.1"/>
    <property type="molecule type" value="Genomic_DNA"/>
</dbReference>
<gene>
    <name evidence="1" type="ORF">FHE65_36310</name>
</gene>
<dbReference type="RefSeq" id="WP_139107573.1">
    <property type="nucleotide sequence ID" value="NZ_VDFR01000285.1"/>
</dbReference>
<evidence type="ECO:0000313" key="1">
    <source>
        <dbReference type="EMBL" id="TNC21771.1"/>
    </source>
</evidence>
<name>A0A5C4LS44_9ACTN</name>
<dbReference type="AlphaFoldDB" id="A0A5C4LS44"/>
<comment type="caution">
    <text evidence="1">The sequence shown here is derived from an EMBL/GenBank/DDBJ whole genome shotgun (WGS) entry which is preliminary data.</text>
</comment>
<organism evidence="1 2">
    <name type="scientific">Mumia zhuanghuii</name>
    <dbReference type="NCBI Taxonomy" id="2585211"/>
    <lineage>
        <taxon>Bacteria</taxon>
        <taxon>Bacillati</taxon>
        <taxon>Actinomycetota</taxon>
        <taxon>Actinomycetes</taxon>
        <taxon>Propionibacteriales</taxon>
        <taxon>Nocardioidaceae</taxon>
        <taxon>Mumia</taxon>
    </lineage>
</organism>
<evidence type="ECO:0000313" key="2">
    <source>
        <dbReference type="Proteomes" id="UP000306740"/>
    </source>
</evidence>